<dbReference type="InterPro" id="IPR044643">
    <property type="entry name" value="TrpF_fam"/>
</dbReference>
<evidence type="ECO:0000256" key="8">
    <source>
        <dbReference type="ARBA" id="ARBA00023235"/>
    </source>
</evidence>
<dbReference type="PANTHER" id="PTHR42894:SF1">
    <property type="entry name" value="N-(5'-PHOSPHORIBOSYL)ANTHRANILATE ISOMERASE"/>
    <property type="match status" value="1"/>
</dbReference>
<accession>A0A0A2URS5</accession>
<comment type="caution">
    <text evidence="11">The sequence shown here is derived from an EMBL/GenBank/DDBJ whole genome shotgun (WGS) entry which is preliminary data.</text>
</comment>
<keyword evidence="5 9" id="KW-0028">Amino-acid biosynthesis</keyword>
<keyword evidence="12" id="KW-1185">Reference proteome</keyword>
<protein>
    <recommendedName>
        <fullName evidence="4 9">N-(5'-phosphoribosyl)anthranilate isomerase</fullName>
        <shortName evidence="9">PRAI</shortName>
        <ecNumber evidence="3 9">5.3.1.24</ecNumber>
    </recommendedName>
</protein>
<dbReference type="RefSeq" id="WP_036783908.1">
    <property type="nucleotide sequence ID" value="NZ_AVBG01000008.1"/>
</dbReference>
<dbReference type="Gene3D" id="3.20.20.70">
    <property type="entry name" value="Aldolase class I"/>
    <property type="match status" value="1"/>
</dbReference>
<dbReference type="eggNOG" id="COG0135">
    <property type="taxonomic scope" value="Bacteria"/>
</dbReference>
<dbReference type="PANTHER" id="PTHR42894">
    <property type="entry name" value="N-(5'-PHOSPHORIBOSYL)ANTHRANILATE ISOMERASE"/>
    <property type="match status" value="1"/>
</dbReference>
<dbReference type="STRING" id="1385513.N780_17020"/>
<evidence type="ECO:0000259" key="10">
    <source>
        <dbReference type="Pfam" id="PF00697"/>
    </source>
</evidence>
<evidence type="ECO:0000256" key="2">
    <source>
        <dbReference type="ARBA" id="ARBA00004664"/>
    </source>
</evidence>
<sequence>MSKTALKFCGNRSFEDLKNSIQSGVPYVGVIFAESKRQVLPEQVADWLERSPLSEDQQIVGVFVNPSIADIEEALHLTHLDIIQLHGTETLSEVLAIKERFKKPVWKAIHHSEDALERMGLFQGVVDGYVVDSKVKGHWGGSGVRFDWGQAPFYIEEGKRQGVPCFIAGGVTDENVRELVKLKPEGIDVSSGIETDEAKDLDKMSKFVRGTHHVSRISG</sequence>
<dbReference type="UniPathway" id="UPA00035">
    <property type="reaction ID" value="UER00042"/>
</dbReference>
<evidence type="ECO:0000256" key="4">
    <source>
        <dbReference type="ARBA" id="ARBA00022272"/>
    </source>
</evidence>
<evidence type="ECO:0000256" key="9">
    <source>
        <dbReference type="HAMAP-Rule" id="MF_00135"/>
    </source>
</evidence>
<name>A0A0A2URS5_9BACI</name>
<dbReference type="SUPFAM" id="SSF51366">
    <property type="entry name" value="Ribulose-phoshate binding barrel"/>
    <property type="match status" value="1"/>
</dbReference>
<dbReference type="InterPro" id="IPR001240">
    <property type="entry name" value="PRAI_dom"/>
</dbReference>
<keyword evidence="7 9" id="KW-0057">Aromatic amino acid biosynthesis</keyword>
<dbReference type="AlphaFoldDB" id="A0A0A2URS5"/>
<evidence type="ECO:0000256" key="7">
    <source>
        <dbReference type="ARBA" id="ARBA00023141"/>
    </source>
</evidence>
<dbReference type="Proteomes" id="UP000030153">
    <property type="component" value="Unassembled WGS sequence"/>
</dbReference>
<proteinExistence type="inferred from homology"/>
<evidence type="ECO:0000256" key="5">
    <source>
        <dbReference type="ARBA" id="ARBA00022605"/>
    </source>
</evidence>
<dbReference type="CDD" id="cd00405">
    <property type="entry name" value="PRAI"/>
    <property type="match status" value="1"/>
</dbReference>
<keyword evidence="8 9" id="KW-0413">Isomerase</keyword>
<evidence type="ECO:0000313" key="11">
    <source>
        <dbReference type="EMBL" id="KGP90982.1"/>
    </source>
</evidence>
<dbReference type="OrthoDB" id="9786954at2"/>
<dbReference type="NCBIfam" id="NF002301">
    <property type="entry name" value="PRK01222.2-1"/>
    <property type="match status" value="1"/>
</dbReference>
<comment type="catalytic activity">
    <reaction evidence="1 9">
        <text>N-(5-phospho-beta-D-ribosyl)anthranilate = 1-(2-carboxyphenylamino)-1-deoxy-D-ribulose 5-phosphate</text>
        <dbReference type="Rhea" id="RHEA:21540"/>
        <dbReference type="ChEBI" id="CHEBI:18277"/>
        <dbReference type="ChEBI" id="CHEBI:58613"/>
        <dbReference type="EC" id="5.3.1.24"/>
    </reaction>
</comment>
<dbReference type="InterPro" id="IPR011060">
    <property type="entry name" value="RibuloseP-bd_barrel"/>
</dbReference>
<comment type="pathway">
    <text evidence="2 9">Amino-acid biosynthesis; L-tryptophan biosynthesis; L-tryptophan from chorismate: step 3/5.</text>
</comment>
<organism evidence="11 12">
    <name type="scientific">Pontibacillus chungwhensis BH030062</name>
    <dbReference type="NCBI Taxonomy" id="1385513"/>
    <lineage>
        <taxon>Bacteria</taxon>
        <taxon>Bacillati</taxon>
        <taxon>Bacillota</taxon>
        <taxon>Bacilli</taxon>
        <taxon>Bacillales</taxon>
        <taxon>Bacillaceae</taxon>
        <taxon>Pontibacillus</taxon>
    </lineage>
</organism>
<dbReference type="HAMAP" id="MF_00135">
    <property type="entry name" value="PRAI"/>
    <property type="match status" value="1"/>
</dbReference>
<evidence type="ECO:0000256" key="6">
    <source>
        <dbReference type="ARBA" id="ARBA00022822"/>
    </source>
</evidence>
<dbReference type="EC" id="5.3.1.24" evidence="3 9"/>
<comment type="similarity">
    <text evidence="9">Belongs to the TrpF family.</text>
</comment>
<gene>
    <name evidence="9" type="primary">trpF</name>
    <name evidence="11" type="ORF">N780_17020</name>
</gene>
<dbReference type="InterPro" id="IPR013785">
    <property type="entry name" value="Aldolase_TIM"/>
</dbReference>
<dbReference type="Pfam" id="PF00697">
    <property type="entry name" value="PRAI"/>
    <property type="match status" value="1"/>
</dbReference>
<reference evidence="11 12" key="1">
    <citation type="submission" date="2013-08" db="EMBL/GenBank/DDBJ databases">
        <title>Genome of Pontibacillus chungwhensis.</title>
        <authorList>
            <person name="Wang Q."/>
            <person name="Wang G."/>
        </authorList>
    </citation>
    <scope>NUCLEOTIDE SEQUENCE [LARGE SCALE GENOMIC DNA]</scope>
    <source>
        <strain evidence="11 12">BH030062</strain>
    </source>
</reference>
<evidence type="ECO:0000313" key="12">
    <source>
        <dbReference type="Proteomes" id="UP000030153"/>
    </source>
</evidence>
<dbReference type="EMBL" id="AVBG01000008">
    <property type="protein sequence ID" value="KGP90982.1"/>
    <property type="molecule type" value="Genomic_DNA"/>
</dbReference>
<keyword evidence="6 9" id="KW-0822">Tryptophan biosynthesis</keyword>
<evidence type="ECO:0000256" key="1">
    <source>
        <dbReference type="ARBA" id="ARBA00001164"/>
    </source>
</evidence>
<evidence type="ECO:0000256" key="3">
    <source>
        <dbReference type="ARBA" id="ARBA00012572"/>
    </source>
</evidence>
<feature type="domain" description="N-(5'phosphoribosyl) anthranilate isomerase (PRAI)" evidence="10">
    <location>
        <begin position="7"/>
        <end position="208"/>
    </location>
</feature>
<dbReference type="GO" id="GO:0004640">
    <property type="term" value="F:phosphoribosylanthranilate isomerase activity"/>
    <property type="evidence" value="ECO:0007669"/>
    <property type="project" value="UniProtKB-UniRule"/>
</dbReference>
<dbReference type="GO" id="GO:0000162">
    <property type="term" value="P:L-tryptophan biosynthetic process"/>
    <property type="evidence" value="ECO:0007669"/>
    <property type="project" value="UniProtKB-UniRule"/>
</dbReference>